<reference evidence="5" key="1">
    <citation type="submission" date="2011-08" db="EMBL/GenBank/DDBJ databases">
        <authorList>
            <person name="Rombauts S."/>
        </authorList>
    </citation>
    <scope>NUCLEOTIDE SEQUENCE</scope>
    <source>
        <strain evidence="5">London</strain>
    </source>
</reference>
<dbReference type="CDD" id="cd06263">
    <property type="entry name" value="MAM"/>
    <property type="match status" value="2"/>
</dbReference>
<feature type="domain" description="MAM" evidence="3">
    <location>
        <begin position="58"/>
        <end position="331"/>
    </location>
</feature>
<dbReference type="SMART" id="SM00137">
    <property type="entry name" value="MAM"/>
    <property type="match status" value="3"/>
</dbReference>
<dbReference type="SUPFAM" id="SSF49899">
    <property type="entry name" value="Concanavalin A-like lectins/glucanases"/>
    <property type="match status" value="4"/>
</dbReference>
<evidence type="ECO:0000256" key="1">
    <source>
        <dbReference type="SAM" id="MobiDB-lite"/>
    </source>
</evidence>
<sequence>MESLVSKLIITLIVLNLVLSSNRSKCFALYHGFEDIDGPLTRIKRQESGVEDESSRTLVCDFGSGSLLSECSWTYPMDDHPNVHWSKGQGTTAYWLGGPLVDHTLGDSNGGYIYFETSYKVVGRVFSSAALESDKTASVKVPVKDDLLNGQSSLHSNLTNGQGNGLQSQGSLGGPGGGSSLDGRSASSLGSRLSDKLAIFKQPLLRLTLDDPIVTIPDKAHLESPNITRTGPVGHCIGFFFNIDGLSAEKLRLLVKDTETSENQTLWESRTHTDGAWIRAEVAYTYETFHQIILEGVAKSSNEPERAYRGYVAVDDISISPLEETEGVCHGHCTFEGGMCGWTNEPEADDFDWKLGRGSDNFFTGPARDYYSFSKEYPLGGFLYISAAYPRRPGDKAVLISPSFPATVSGPFCFKFATHMYGNGIGTLRVKYRPGESKDDKSDKILWEMSGESGNNWYQAQLPIASAVAFNIIFEGIIGPNYLGNIAIDSISIEQGVCPSKQFVFNVFFFFIVCLVSPQTAARKSGDCTFEENMCYWTNPLPHSGVDDFDWIRQFSFGNYGPKHDHTKKNANGYFLSLNGDAIQPLRGGTSAWIISPEFESNPDLPKCMSFHYFMYQRVIEPGGPNLGGLRVYLRTVGDFGETILIPIWKLNNHQSLKWRRAQVPLGVKSKDGDEVKVKPPKNIYQVVIEGIWGDARVGSIALDDISFFDGSCNVIPANAEAVPGECSFDKTLCGWKNETRIPISKPGQLLSTVSKDSLISHKNAVSSIRSNLNDPKVIPVSWKLASPNVRPANLQDHTFRAPVGYVYFDVFNQNTLQSPTLRSPKFPAITGDSTKACLSFWFSGFGRGESTTLNIYQISGGETSSDADIGDTSSTSSPGGEKAGEKEPRTLLWSIQARFLETRRSLWYYGQVTVNGETPYQILVEGEAVDGGYALDDVTFYNGTCQTRPIEAAVKPKVEE</sequence>
<dbReference type="InterPro" id="IPR000998">
    <property type="entry name" value="MAM_dom"/>
</dbReference>
<dbReference type="InterPro" id="IPR051560">
    <property type="entry name" value="MAM_domain-containing"/>
</dbReference>
<dbReference type="AlphaFoldDB" id="T1KRE8"/>
<feature type="chain" id="PRO_5007729157" description="MAM domain-containing protein" evidence="2">
    <location>
        <begin position="21"/>
        <end position="961"/>
    </location>
</feature>
<feature type="domain" description="MAM" evidence="3">
    <location>
        <begin position="725"/>
        <end position="948"/>
    </location>
</feature>
<feature type="compositionally biased region" description="Gly residues" evidence="1">
    <location>
        <begin position="171"/>
        <end position="180"/>
    </location>
</feature>
<reference evidence="4" key="2">
    <citation type="submission" date="2015-06" db="UniProtKB">
        <authorList>
            <consortium name="EnsemblMetazoa"/>
        </authorList>
    </citation>
    <scope>IDENTIFICATION</scope>
</reference>
<dbReference type="PROSITE" id="PS50060">
    <property type="entry name" value="MAM_2"/>
    <property type="match status" value="4"/>
</dbReference>
<feature type="domain" description="MAM" evidence="3">
    <location>
        <begin position="526"/>
        <end position="715"/>
    </location>
</feature>
<dbReference type="EMBL" id="CAEY01000390">
    <property type="status" value="NOT_ANNOTATED_CDS"/>
    <property type="molecule type" value="Genomic_DNA"/>
</dbReference>
<dbReference type="Proteomes" id="UP000015104">
    <property type="component" value="Unassembled WGS sequence"/>
</dbReference>
<evidence type="ECO:0000313" key="4">
    <source>
        <dbReference type="EnsemblMetazoa" id="tetur18g03280.1"/>
    </source>
</evidence>
<evidence type="ECO:0000259" key="3">
    <source>
        <dbReference type="PROSITE" id="PS50060"/>
    </source>
</evidence>
<evidence type="ECO:0000256" key="2">
    <source>
        <dbReference type="SAM" id="SignalP"/>
    </source>
</evidence>
<organism evidence="4 5">
    <name type="scientific">Tetranychus urticae</name>
    <name type="common">Two-spotted spider mite</name>
    <dbReference type="NCBI Taxonomy" id="32264"/>
    <lineage>
        <taxon>Eukaryota</taxon>
        <taxon>Metazoa</taxon>
        <taxon>Ecdysozoa</taxon>
        <taxon>Arthropoda</taxon>
        <taxon>Chelicerata</taxon>
        <taxon>Arachnida</taxon>
        <taxon>Acari</taxon>
        <taxon>Acariformes</taxon>
        <taxon>Trombidiformes</taxon>
        <taxon>Prostigmata</taxon>
        <taxon>Eleutherengona</taxon>
        <taxon>Raphignathae</taxon>
        <taxon>Tetranychoidea</taxon>
        <taxon>Tetranychidae</taxon>
        <taxon>Tetranychus</taxon>
    </lineage>
</organism>
<dbReference type="PANTHER" id="PTHR23282:SF101">
    <property type="entry name" value="MAM DOMAIN-CONTAINING PROTEIN"/>
    <property type="match status" value="1"/>
</dbReference>
<name>T1KRE8_TETUR</name>
<dbReference type="InterPro" id="IPR013320">
    <property type="entry name" value="ConA-like_dom_sf"/>
</dbReference>
<feature type="domain" description="MAM" evidence="3">
    <location>
        <begin position="331"/>
        <end position="500"/>
    </location>
</feature>
<dbReference type="eggNOG" id="KOG1095">
    <property type="taxonomic scope" value="Eukaryota"/>
</dbReference>
<keyword evidence="2" id="KW-0732">Signal</keyword>
<dbReference type="HOGENOM" id="CLU_098682_0_1_1"/>
<feature type="compositionally biased region" description="Low complexity" evidence="1">
    <location>
        <begin position="156"/>
        <end position="170"/>
    </location>
</feature>
<keyword evidence="5" id="KW-1185">Reference proteome</keyword>
<dbReference type="EnsemblMetazoa" id="tetur18g03280.1">
    <property type="protein sequence ID" value="tetur18g03280.1"/>
    <property type="gene ID" value="tetur18g03280"/>
</dbReference>
<dbReference type="Gene3D" id="2.60.120.200">
    <property type="match status" value="5"/>
</dbReference>
<feature type="region of interest" description="Disordered" evidence="1">
    <location>
        <begin position="152"/>
        <end position="187"/>
    </location>
</feature>
<proteinExistence type="predicted"/>
<feature type="signal peptide" evidence="2">
    <location>
        <begin position="1"/>
        <end position="20"/>
    </location>
</feature>
<dbReference type="GO" id="GO:0016020">
    <property type="term" value="C:membrane"/>
    <property type="evidence" value="ECO:0007669"/>
    <property type="project" value="InterPro"/>
</dbReference>
<feature type="compositionally biased region" description="Polar residues" evidence="1">
    <location>
        <begin position="863"/>
        <end position="879"/>
    </location>
</feature>
<dbReference type="STRING" id="32264.T1KRE8"/>
<protein>
    <recommendedName>
        <fullName evidence="3">MAM domain-containing protein</fullName>
    </recommendedName>
</protein>
<feature type="region of interest" description="Disordered" evidence="1">
    <location>
        <begin position="863"/>
        <end position="888"/>
    </location>
</feature>
<dbReference type="PANTHER" id="PTHR23282">
    <property type="entry name" value="APICAL ENDOSOMAL GLYCOPROTEIN PRECURSOR"/>
    <property type="match status" value="1"/>
</dbReference>
<evidence type="ECO:0000313" key="5">
    <source>
        <dbReference type="Proteomes" id="UP000015104"/>
    </source>
</evidence>
<dbReference type="Pfam" id="PF00629">
    <property type="entry name" value="MAM"/>
    <property type="match status" value="4"/>
</dbReference>
<accession>T1KRE8</accession>